<dbReference type="AlphaFoldDB" id="A0A511QIP5"/>
<keyword evidence="1" id="KW-0812">Transmembrane</keyword>
<reference evidence="2 3" key="1">
    <citation type="submission" date="2019-07" db="EMBL/GenBank/DDBJ databases">
        <title>Whole genome shotgun sequence of Vibrio sagamiensis NBRC 104589.</title>
        <authorList>
            <person name="Hosoyama A."/>
            <person name="Uohara A."/>
            <person name="Ohji S."/>
            <person name="Ichikawa N."/>
        </authorList>
    </citation>
    <scope>NUCLEOTIDE SEQUENCE [LARGE SCALE GENOMIC DNA]</scope>
    <source>
        <strain evidence="2 3">NBRC 104589</strain>
    </source>
</reference>
<organism evidence="2 3">
    <name type="scientific">Vibrio sagamiensis NBRC 104589</name>
    <dbReference type="NCBI Taxonomy" id="1219064"/>
    <lineage>
        <taxon>Bacteria</taxon>
        <taxon>Pseudomonadati</taxon>
        <taxon>Pseudomonadota</taxon>
        <taxon>Gammaproteobacteria</taxon>
        <taxon>Vibrionales</taxon>
        <taxon>Vibrionaceae</taxon>
        <taxon>Vibrio</taxon>
    </lineage>
</organism>
<dbReference type="InterPro" id="IPR032118">
    <property type="entry name" value="Phage_holin_HP1"/>
</dbReference>
<feature type="transmembrane region" description="Helical" evidence="1">
    <location>
        <begin position="28"/>
        <end position="47"/>
    </location>
</feature>
<proteinExistence type="predicted"/>
<dbReference type="RefSeq" id="WP_039979902.1">
    <property type="nucleotide sequence ID" value="NZ_BAOJ01000022.1"/>
</dbReference>
<name>A0A511QIP5_9VIBR</name>
<gene>
    <name evidence="2" type="ORF">VSA01S_32850</name>
</gene>
<dbReference type="Pfam" id="PF16080">
    <property type="entry name" value="Phage_holin_2_3"/>
    <property type="match status" value="1"/>
</dbReference>
<accession>A0A511QIP5</accession>
<evidence type="ECO:0000313" key="2">
    <source>
        <dbReference type="EMBL" id="GEM77173.1"/>
    </source>
</evidence>
<dbReference type="OrthoDB" id="5894215at2"/>
<evidence type="ECO:0000313" key="3">
    <source>
        <dbReference type="Proteomes" id="UP000321922"/>
    </source>
</evidence>
<keyword evidence="1" id="KW-1133">Transmembrane helix</keyword>
<comment type="caution">
    <text evidence="2">The sequence shown here is derived from an EMBL/GenBank/DDBJ whole genome shotgun (WGS) entry which is preliminary data.</text>
</comment>
<evidence type="ECO:0008006" key="4">
    <source>
        <dbReference type="Google" id="ProtNLM"/>
    </source>
</evidence>
<sequence>MQDKLSSFFSYLTSALLALTGAFSIQDWAAVIGVVMVFVTYFTNRSIKLKLLEEIRKQRISEELCEKINQ</sequence>
<dbReference type="EMBL" id="BJXJ01000043">
    <property type="protein sequence ID" value="GEM77173.1"/>
    <property type="molecule type" value="Genomic_DNA"/>
</dbReference>
<protein>
    <recommendedName>
        <fullName evidence="4">Holin</fullName>
    </recommendedName>
</protein>
<keyword evidence="1" id="KW-0472">Membrane</keyword>
<keyword evidence="3" id="KW-1185">Reference proteome</keyword>
<evidence type="ECO:0000256" key="1">
    <source>
        <dbReference type="SAM" id="Phobius"/>
    </source>
</evidence>
<dbReference type="Proteomes" id="UP000321922">
    <property type="component" value="Unassembled WGS sequence"/>
</dbReference>